<dbReference type="Gene3D" id="3.40.50.300">
    <property type="entry name" value="P-loop containing nucleotide triphosphate hydrolases"/>
    <property type="match status" value="2"/>
</dbReference>
<dbReference type="SUPFAM" id="SSF52540">
    <property type="entry name" value="P-loop containing nucleoside triphosphate hydrolases"/>
    <property type="match status" value="2"/>
</dbReference>
<evidence type="ECO:0000256" key="3">
    <source>
        <dbReference type="ARBA" id="ARBA00022840"/>
    </source>
</evidence>
<dbReference type="EMBL" id="RXZH01000001">
    <property type="protein sequence ID" value="RTZ17788.1"/>
    <property type="molecule type" value="Genomic_DNA"/>
</dbReference>
<dbReference type="RefSeq" id="WP_126572538.1">
    <property type="nucleotide sequence ID" value="NZ_RXZH01000001.1"/>
</dbReference>
<accession>A0A432D1S4</accession>
<dbReference type="AlphaFoldDB" id="A0A432D1S4"/>
<dbReference type="PROSITE" id="PS00211">
    <property type="entry name" value="ABC_TRANSPORTER_1"/>
    <property type="match status" value="2"/>
</dbReference>
<evidence type="ECO:0000256" key="2">
    <source>
        <dbReference type="ARBA" id="ARBA00022741"/>
    </source>
</evidence>
<proteinExistence type="predicted"/>
<keyword evidence="3 5" id="KW-0067">ATP-binding</keyword>
<reference evidence="5 6" key="1">
    <citation type="submission" date="2018-12" db="EMBL/GenBank/DDBJ databases">
        <title>Vibrio sp. isolated from China Sea.</title>
        <authorList>
            <person name="Li Y."/>
        </authorList>
    </citation>
    <scope>NUCLEOTIDE SEQUENCE [LARGE SCALE GENOMIC DNA]</scope>
    <source>
        <strain evidence="5 6">BEI207</strain>
    </source>
</reference>
<dbReference type="InterPro" id="IPR027417">
    <property type="entry name" value="P-loop_NTPase"/>
</dbReference>
<evidence type="ECO:0000259" key="4">
    <source>
        <dbReference type="PROSITE" id="PS50893"/>
    </source>
</evidence>
<dbReference type="GO" id="GO:0005524">
    <property type="term" value="F:ATP binding"/>
    <property type="evidence" value="ECO:0007669"/>
    <property type="project" value="UniProtKB-KW"/>
</dbReference>
<dbReference type="InterPro" id="IPR003439">
    <property type="entry name" value="ABC_transporter-like_ATP-bd"/>
</dbReference>
<organism evidence="5 6">
    <name type="scientific">Vibrio aquaticus</name>
    <dbReference type="NCBI Taxonomy" id="2496559"/>
    <lineage>
        <taxon>Bacteria</taxon>
        <taxon>Pseudomonadati</taxon>
        <taxon>Pseudomonadota</taxon>
        <taxon>Gammaproteobacteria</taxon>
        <taxon>Vibrionales</taxon>
        <taxon>Vibrionaceae</taxon>
        <taxon>Vibrio</taxon>
    </lineage>
</organism>
<protein>
    <submittedName>
        <fullName evidence="5">ABC-F family ATP-binding cassette domain-containing protein</fullName>
    </submittedName>
</protein>
<dbReference type="SMART" id="SM00382">
    <property type="entry name" value="AAA"/>
    <property type="match status" value="2"/>
</dbReference>
<evidence type="ECO:0000313" key="5">
    <source>
        <dbReference type="EMBL" id="RTZ17788.1"/>
    </source>
</evidence>
<name>A0A432D1S4_9VIBR</name>
<feature type="domain" description="ABC transporter" evidence="4">
    <location>
        <begin position="5"/>
        <end position="218"/>
    </location>
</feature>
<dbReference type="InterPro" id="IPR050611">
    <property type="entry name" value="ABCF"/>
</dbReference>
<dbReference type="OrthoDB" id="9762051at2"/>
<evidence type="ECO:0000313" key="6">
    <source>
        <dbReference type="Proteomes" id="UP000268973"/>
    </source>
</evidence>
<dbReference type="CDD" id="cd03221">
    <property type="entry name" value="ABCF_EF-3"/>
    <property type="match status" value="2"/>
</dbReference>
<keyword evidence="2" id="KW-0547">Nucleotide-binding</keyword>
<sequence>MSTFLTAQSLTLSHTAIPIFKDLTFAIHRGDKIGLIGHNGCGKSSLLKLLSGQFEPSQGTVAKASSCLMRYVEQHLPASLSTHSVLDALADSLSEDEIWRAELLLDELGFSTAEQQMPVDNCSGGQQMRLLLARAIIHQPDLLLLDEPSNHLDLPSLLWLEQFLSNWKGSFVLVSHDQTLLDRVTNTTWVMRDRSLHHFSLPCSQARQALAEKDETDQLRHASEQKEIDRIEKSAKRLATWGKVYDNEDLARKAKTMFARKERLEEEQTELTEGTPWTLQLHGESLPANRLLEVIPFSVMPPNSDYHLFDMAAMRVKSGDRIAVLGSNGCGKSTILNLLYRQYDAVQAGVSTELDSVTFHDRCRLGYYDQSLQQLDDNQSITDALQSFASISSEQAKRSLIGAGFEYPRHDQRVESLSGGERARLLFVGLTLARYHMLFIDEPTNHLDMEGKEELIETLQNFEGAALLVSHDRSLIEQSCNRFWFIENGSLTEYLTAEEVYQRLTDTSPKSAISHHANDAVAIEAVAGSDDQSEEQILERLLELESLLEADLGRKPKHQKPAMQREWQQEIEEITAQL</sequence>
<dbReference type="PANTHER" id="PTHR19211:SF14">
    <property type="entry name" value="ATP-BINDING CASSETTE SUB-FAMILY F MEMBER 1"/>
    <property type="match status" value="1"/>
</dbReference>
<comment type="caution">
    <text evidence="5">The sequence shown here is derived from an EMBL/GenBank/DDBJ whole genome shotgun (WGS) entry which is preliminary data.</text>
</comment>
<feature type="domain" description="ABC transporter" evidence="4">
    <location>
        <begin position="289"/>
        <end position="513"/>
    </location>
</feature>
<dbReference type="GO" id="GO:0016887">
    <property type="term" value="F:ATP hydrolysis activity"/>
    <property type="evidence" value="ECO:0007669"/>
    <property type="project" value="InterPro"/>
</dbReference>
<dbReference type="Proteomes" id="UP000268973">
    <property type="component" value="Unassembled WGS sequence"/>
</dbReference>
<dbReference type="PANTHER" id="PTHR19211">
    <property type="entry name" value="ATP-BINDING TRANSPORT PROTEIN-RELATED"/>
    <property type="match status" value="1"/>
</dbReference>
<dbReference type="InterPro" id="IPR017871">
    <property type="entry name" value="ABC_transporter-like_CS"/>
</dbReference>
<evidence type="ECO:0000256" key="1">
    <source>
        <dbReference type="ARBA" id="ARBA00022737"/>
    </source>
</evidence>
<dbReference type="Pfam" id="PF00005">
    <property type="entry name" value="ABC_tran"/>
    <property type="match status" value="2"/>
</dbReference>
<keyword evidence="1" id="KW-0677">Repeat</keyword>
<gene>
    <name evidence="5" type="ORF">EJ063_03100</name>
</gene>
<keyword evidence="6" id="KW-1185">Reference proteome</keyword>
<dbReference type="InterPro" id="IPR003593">
    <property type="entry name" value="AAA+_ATPase"/>
</dbReference>
<dbReference type="PROSITE" id="PS50893">
    <property type="entry name" value="ABC_TRANSPORTER_2"/>
    <property type="match status" value="2"/>
</dbReference>